<sequence length="289" mass="31779">MTVHIAIASRESAVLFSDSQGSTTDAESHGFHKQFVGANFLVGMAGAGDIIMRQFAHLEKSLGYTTEHNVKDVRAAIEQFFSDEVQPFVYGHCVTLLIGCDSHGNTSVSEFEPGKFKHFGPEQGFGTIGSGSQFVYRAAGRNQTLGIVFPGDQLEDLLFEALHYADAANESLTVDDSLAIAMIHKSRSYLTGDRSLRISHAPSDIRAHWNVVSPWWDQLRSTIRAINGQLTGGQRTFCKLQRAELTPTDLKAIETLNHGIQTSRNKLTQSLADFIADYDRIRCGSTTIP</sequence>
<evidence type="ECO:0000313" key="1">
    <source>
        <dbReference type="EMBL" id="KAA1258185.1"/>
    </source>
</evidence>
<proteinExistence type="predicted"/>
<protein>
    <recommendedName>
        <fullName evidence="3">Proteasome subunit beta</fullName>
    </recommendedName>
</protein>
<evidence type="ECO:0008006" key="3">
    <source>
        <dbReference type="Google" id="ProtNLM"/>
    </source>
</evidence>
<dbReference type="InterPro" id="IPR029055">
    <property type="entry name" value="Ntn_hydrolases_N"/>
</dbReference>
<comment type="caution">
    <text evidence="1">The sequence shown here is derived from an EMBL/GenBank/DDBJ whole genome shotgun (WGS) entry which is preliminary data.</text>
</comment>
<organism evidence="1 2">
    <name type="scientific">Rubripirellula obstinata</name>
    <dbReference type="NCBI Taxonomy" id="406547"/>
    <lineage>
        <taxon>Bacteria</taxon>
        <taxon>Pseudomonadati</taxon>
        <taxon>Planctomycetota</taxon>
        <taxon>Planctomycetia</taxon>
        <taxon>Pirellulales</taxon>
        <taxon>Pirellulaceae</taxon>
        <taxon>Rubripirellula</taxon>
    </lineage>
</organism>
<dbReference type="EMBL" id="VRLW01000001">
    <property type="protein sequence ID" value="KAA1258185.1"/>
    <property type="molecule type" value="Genomic_DNA"/>
</dbReference>
<dbReference type="Proteomes" id="UP000322699">
    <property type="component" value="Unassembled WGS sequence"/>
</dbReference>
<name>A0A5B1CE97_9BACT</name>
<accession>A0A5B1CE97</accession>
<evidence type="ECO:0000313" key="2">
    <source>
        <dbReference type="Proteomes" id="UP000322699"/>
    </source>
</evidence>
<dbReference type="RefSeq" id="WP_149752573.1">
    <property type="nucleotide sequence ID" value="NZ_LWSK01000007.1"/>
</dbReference>
<keyword evidence="2" id="KW-1185">Reference proteome</keyword>
<dbReference type="AlphaFoldDB" id="A0A5B1CE97"/>
<dbReference type="Gene3D" id="3.60.20.10">
    <property type="entry name" value="Glutamine Phosphoribosylpyrophosphate, subunit 1, domain 1"/>
    <property type="match status" value="1"/>
</dbReference>
<reference evidence="1 2" key="1">
    <citation type="submission" date="2019-08" db="EMBL/GenBank/DDBJ databases">
        <title>Deep-cultivation of Planctomycetes and their phenomic and genomic characterization uncovers novel biology.</title>
        <authorList>
            <person name="Wiegand S."/>
            <person name="Jogler M."/>
            <person name="Boedeker C."/>
            <person name="Pinto D."/>
            <person name="Vollmers J."/>
            <person name="Rivas-Marin E."/>
            <person name="Kohn T."/>
            <person name="Peeters S.H."/>
            <person name="Heuer A."/>
            <person name="Rast P."/>
            <person name="Oberbeckmann S."/>
            <person name="Bunk B."/>
            <person name="Jeske O."/>
            <person name="Meyerdierks A."/>
            <person name="Storesund J.E."/>
            <person name="Kallscheuer N."/>
            <person name="Luecker S."/>
            <person name="Lage O.M."/>
            <person name="Pohl T."/>
            <person name="Merkel B.J."/>
            <person name="Hornburger P."/>
            <person name="Mueller R.-W."/>
            <person name="Bruemmer F."/>
            <person name="Labrenz M."/>
            <person name="Spormann A.M."/>
            <person name="Op Den Camp H."/>
            <person name="Overmann J."/>
            <person name="Amann R."/>
            <person name="Jetten M.S.M."/>
            <person name="Mascher T."/>
            <person name="Medema M.H."/>
            <person name="Devos D.P."/>
            <person name="Kaster A.-K."/>
            <person name="Ovreas L."/>
            <person name="Rohde M."/>
            <person name="Galperin M.Y."/>
            <person name="Jogler C."/>
        </authorList>
    </citation>
    <scope>NUCLEOTIDE SEQUENCE [LARGE SCALE GENOMIC DNA]</scope>
    <source>
        <strain evidence="1 2">LF1</strain>
    </source>
</reference>
<gene>
    <name evidence="1" type="ORF">LF1_07010</name>
</gene>